<sequence>MRIKALRRQQAPLLVGHLSKFPWMEHLTFARWT</sequence>
<reference evidence="1" key="1">
    <citation type="submission" date="2012-05" db="EMBL/GenBank/DDBJ databases">
        <authorList>
            <person name="Krishnakumar V."/>
            <person name="Cheung F."/>
            <person name="Xiao Y."/>
            <person name="Chan A."/>
            <person name="Moskal W.A."/>
            <person name="Town C.D."/>
        </authorList>
    </citation>
    <scope>NUCLEOTIDE SEQUENCE</scope>
</reference>
<dbReference type="EMBL" id="BT142970">
    <property type="protein sequence ID" value="AFK42764.1"/>
    <property type="molecule type" value="mRNA"/>
</dbReference>
<dbReference type="AlphaFoldDB" id="I3SR72"/>
<organism evidence="1">
    <name type="scientific">Lotus japonicus</name>
    <name type="common">Lotus corniculatus var. japonicus</name>
    <dbReference type="NCBI Taxonomy" id="34305"/>
    <lineage>
        <taxon>Eukaryota</taxon>
        <taxon>Viridiplantae</taxon>
        <taxon>Streptophyta</taxon>
        <taxon>Embryophyta</taxon>
        <taxon>Tracheophyta</taxon>
        <taxon>Spermatophyta</taxon>
        <taxon>Magnoliopsida</taxon>
        <taxon>eudicotyledons</taxon>
        <taxon>Gunneridae</taxon>
        <taxon>Pentapetalae</taxon>
        <taxon>rosids</taxon>
        <taxon>fabids</taxon>
        <taxon>Fabales</taxon>
        <taxon>Fabaceae</taxon>
        <taxon>Papilionoideae</taxon>
        <taxon>50 kb inversion clade</taxon>
        <taxon>NPAAA clade</taxon>
        <taxon>Hologalegina</taxon>
        <taxon>robinioid clade</taxon>
        <taxon>Loteae</taxon>
        <taxon>Lotus</taxon>
    </lineage>
</organism>
<proteinExistence type="evidence at transcript level"/>
<accession>I3SR72</accession>
<name>I3SR72_LOTJA</name>
<protein>
    <submittedName>
        <fullName evidence="1">Uncharacterized protein</fullName>
    </submittedName>
</protein>
<evidence type="ECO:0000313" key="1">
    <source>
        <dbReference type="EMBL" id="AFK42764.1"/>
    </source>
</evidence>